<feature type="compositionally biased region" description="Basic and acidic residues" evidence="3">
    <location>
        <begin position="1"/>
        <end position="15"/>
    </location>
</feature>
<feature type="compositionally biased region" description="Basic and acidic residues" evidence="3">
    <location>
        <begin position="131"/>
        <end position="172"/>
    </location>
</feature>
<dbReference type="EMBL" id="VSWD01000007">
    <property type="protein sequence ID" value="KAK3097971.1"/>
    <property type="molecule type" value="Genomic_DNA"/>
</dbReference>
<name>A0AA88Y4Z6_PINIB</name>
<feature type="compositionally biased region" description="Basic and acidic residues" evidence="3">
    <location>
        <begin position="107"/>
        <end position="123"/>
    </location>
</feature>
<feature type="compositionally biased region" description="Basic and acidic residues" evidence="3">
    <location>
        <begin position="59"/>
        <end position="75"/>
    </location>
</feature>
<evidence type="ECO:0000259" key="4">
    <source>
        <dbReference type="Pfam" id="PF15477"/>
    </source>
</evidence>
<evidence type="ECO:0000313" key="6">
    <source>
        <dbReference type="Proteomes" id="UP001186944"/>
    </source>
</evidence>
<dbReference type="PANTHER" id="PTHR22175:SF0">
    <property type="entry name" value="SMALL ACIDIC PROTEIN"/>
    <property type="match status" value="1"/>
</dbReference>
<dbReference type="InterPro" id="IPR028124">
    <property type="entry name" value="SMAP_dom"/>
</dbReference>
<comment type="caution">
    <text evidence="5">The sequence shown here is derived from an EMBL/GenBank/DDBJ whole genome shotgun (WGS) entry which is preliminary data.</text>
</comment>
<dbReference type="Proteomes" id="UP001186944">
    <property type="component" value="Unassembled WGS sequence"/>
</dbReference>
<organism evidence="5 6">
    <name type="scientific">Pinctada imbricata</name>
    <name type="common">Atlantic pearl-oyster</name>
    <name type="synonym">Pinctada martensii</name>
    <dbReference type="NCBI Taxonomy" id="66713"/>
    <lineage>
        <taxon>Eukaryota</taxon>
        <taxon>Metazoa</taxon>
        <taxon>Spiralia</taxon>
        <taxon>Lophotrochozoa</taxon>
        <taxon>Mollusca</taxon>
        <taxon>Bivalvia</taxon>
        <taxon>Autobranchia</taxon>
        <taxon>Pteriomorphia</taxon>
        <taxon>Pterioida</taxon>
        <taxon>Pterioidea</taxon>
        <taxon>Pteriidae</taxon>
        <taxon>Pinctada</taxon>
    </lineage>
</organism>
<sequence length="186" mass="21392">MSSEHLKSVEDKGDESCELNQVHSANKWENADLGDDSRKQKFLRLMGASKKEHHGKIVIGDHDKPHERSKEKTEEIAEGLEEQYNEALHHKKVSGYKGHSGLGFSEEQEKKEEDSEEANKDTKVTPSTEPDQEKKDDDNNQEKVAEKHKLEEDKSEKEDEKEDKKEDEPSDPKKKKFMMNFVKASS</sequence>
<comment type="similarity">
    <text evidence="1">Belongs to the SMAP family.</text>
</comment>
<dbReference type="Pfam" id="PF15477">
    <property type="entry name" value="SMAP"/>
    <property type="match status" value="1"/>
</dbReference>
<proteinExistence type="inferred from homology"/>
<evidence type="ECO:0000256" key="3">
    <source>
        <dbReference type="SAM" id="MobiDB-lite"/>
    </source>
</evidence>
<evidence type="ECO:0000256" key="1">
    <source>
        <dbReference type="ARBA" id="ARBA00006502"/>
    </source>
</evidence>
<feature type="domain" description="Small acidic protein-like" evidence="4">
    <location>
        <begin position="28"/>
        <end position="103"/>
    </location>
</feature>
<feature type="region of interest" description="Disordered" evidence="3">
    <location>
        <begin position="1"/>
        <end position="186"/>
    </location>
</feature>
<reference evidence="5" key="1">
    <citation type="submission" date="2019-08" db="EMBL/GenBank/DDBJ databases">
        <title>The improved chromosome-level genome for the pearl oyster Pinctada fucata martensii using PacBio sequencing and Hi-C.</title>
        <authorList>
            <person name="Zheng Z."/>
        </authorList>
    </citation>
    <scope>NUCLEOTIDE SEQUENCE</scope>
    <source>
        <strain evidence="5">ZZ-2019</strain>
        <tissue evidence="5">Adductor muscle</tissue>
    </source>
</reference>
<evidence type="ECO:0000256" key="2">
    <source>
        <dbReference type="ARBA" id="ARBA00016161"/>
    </source>
</evidence>
<dbReference type="AlphaFoldDB" id="A0AA88Y4Z6"/>
<dbReference type="PANTHER" id="PTHR22175">
    <property type="entry name" value="SMALL ACIDIC PROTEIN-RELATED"/>
    <property type="match status" value="1"/>
</dbReference>
<gene>
    <name evidence="5" type="ORF">FSP39_014905</name>
</gene>
<protein>
    <recommendedName>
        <fullName evidence="2">Small acidic protein</fullName>
    </recommendedName>
</protein>
<dbReference type="InterPro" id="IPR026714">
    <property type="entry name" value="SMAP"/>
</dbReference>
<keyword evidence="6" id="KW-1185">Reference proteome</keyword>
<accession>A0AA88Y4Z6</accession>
<evidence type="ECO:0000313" key="5">
    <source>
        <dbReference type="EMBL" id="KAK3097971.1"/>
    </source>
</evidence>